<accession>A0A6G1IJK0</accession>
<evidence type="ECO:0000313" key="2">
    <source>
        <dbReference type="Proteomes" id="UP000799291"/>
    </source>
</evidence>
<dbReference type="Proteomes" id="UP000799291">
    <property type="component" value="Unassembled WGS sequence"/>
</dbReference>
<protein>
    <submittedName>
        <fullName evidence="1">Uncharacterized protein</fullName>
    </submittedName>
</protein>
<name>A0A6G1IJK0_9PLEO</name>
<organism evidence="1 2">
    <name type="scientific">Lentithecium fluviatile CBS 122367</name>
    <dbReference type="NCBI Taxonomy" id="1168545"/>
    <lineage>
        <taxon>Eukaryota</taxon>
        <taxon>Fungi</taxon>
        <taxon>Dikarya</taxon>
        <taxon>Ascomycota</taxon>
        <taxon>Pezizomycotina</taxon>
        <taxon>Dothideomycetes</taxon>
        <taxon>Pleosporomycetidae</taxon>
        <taxon>Pleosporales</taxon>
        <taxon>Massarineae</taxon>
        <taxon>Lentitheciaceae</taxon>
        <taxon>Lentithecium</taxon>
    </lineage>
</organism>
<gene>
    <name evidence="1" type="ORF">K458DRAFT_395193</name>
</gene>
<dbReference type="AlphaFoldDB" id="A0A6G1IJK0"/>
<dbReference type="EMBL" id="MU005614">
    <property type="protein sequence ID" value="KAF2678121.1"/>
    <property type="molecule type" value="Genomic_DNA"/>
</dbReference>
<dbReference type="Pfam" id="PF08252">
    <property type="entry name" value="Leader_CPA1"/>
    <property type="match status" value="1"/>
</dbReference>
<sequence length="105" mass="11458">MAQSSQLQNLMRIGAASFVGPPLNRNRPTLGPGVSDLSFGRTCMPLPNHHRIYLAPLSSHTVFKGFSCPPCIDFLSPISAALMRAVSIFTSQDYISDHLWKASVN</sequence>
<dbReference type="InterPro" id="IPR013203">
    <property type="entry name" value="Leader_Arg2_CPA1"/>
</dbReference>
<evidence type="ECO:0000313" key="1">
    <source>
        <dbReference type="EMBL" id="KAF2678121.1"/>
    </source>
</evidence>
<proteinExistence type="predicted"/>
<reference evidence="1" key="1">
    <citation type="journal article" date="2020" name="Stud. Mycol.">
        <title>101 Dothideomycetes genomes: a test case for predicting lifestyles and emergence of pathogens.</title>
        <authorList>
            <person name="Haridas S."/>
            <person name="Albert R."/>
            <person name="Binder M."/>
            <person name="Bloem J."/>
            <person name="Labutti K."/>
            <person name="Salamov A."/>
            <person name="Andreopoulos B."/>
            <person name="Baker S."/>
            <person name="Barry K."/>
            <person name="Bills G."/>
            <person name="Bluhm B."/>
            <person name="Cannon C."/>
            <person name="Castanera R."/>
            <person name="Culley D."/>
            <person name="Daum C."/>
            <person name="Ezra D."/>
            <person name="Gonzalez J."/>
            <person name="Henrissat B."/>
            <person name="Kuo A."/>
            <person name="Liang C."/>
            <person name="Lipzen A."/>
            <person name="Lutzoni F."/>
            <person name="Magnuson J."/>
            <person name="Mondo S."/>
            <person name="Nolan M."/>
            <person name="Ohm R."/>
            <person name="Pangilinan J."/>
            <person name="Park H.-J."/>
            <person name="Ramirez L."/>
            <person name="Alfaro M."/>
            <person name="Sun H."/>
            <person name="Tritt A."/>
            <person name="Yoshinaga Y."/>
            <person name="Zwiers L.-H."/>
            <person name="Turgeon B."/>
            <person name="Goodwin S."/>
            <person name="Spatafora J."/>
            <person name="Crous P."/>
            <person name="Grigoriev I."/>
        </authorList>
    </citation>
    <scope>NUCLEOTIDE SEQUENCE</scope>
    <source>
        <strain evidence="1">CBS 122367</strain>
    </source>
</reference>
<keyword evidence="2" id="KW-1185">Reference proteome</keyword>